<evidence type="ECO:0000256" key="2">
    <source>
        <dbReference type="ARBA" id="ARBA00022448"/>
    </source>
</evidence>
<evidence type="ECO:0000256" key="4">
    <source>
        <dbReference type="ARBA" id="ARBA00022692"/>
    </source>
</evidence>
<keyword evidence="4 7" id="KW-0812">Transmembrane</keyword>
<organism evidence="8">
    <name type="scientific">marine metagenome</name>
    <dbReference type="NCBI Taxonomy" id="408172"/>
    <lineage>
        <taxon>unclassified sequences</taxon>
        <taxon>metagenomes</taxon>
        <taxon>ecological metagenomes</taxon>
    </lineage>
</organism>
<keyword evidence="3" id="KW-1003">Cell membrane</keyword>
<proteinExistence type="predicted"/>
<feature type="transmembrane region" description="Helical" evidence="7">
    <location>
        <begin position="36"/>
        <end position="55"/>
    </location>
</feature>
<comment type="subcellular location">
    <subcellularLocation>
        <location evidence="1">Cell membrane</location>
        <topology evidence="1">Multi-pass membrane protein</topology>
    </subcellularLocation>
</comment>
<dbReference type="AlphaFoldDB" id="A0A381YYP2"/>
<evidence type="ECO:0000256" key="1">
    <source>
        <dbReference type="ARBA" id="ARBA00004651"/>
    </source>
</evidence>
<reference evidence="8" key="1">
    <citation type="submission" date="2018-05" db="EMBL/GenBank/DDBJ databases">
        <authorList>
            <person name="Lanie J.A."/>
            <person name="Ng W.-L."/>
            <person name="Kazmierczak K.M."/>
            <person name="Andrzejewski T.M."/>
            <person name="Davidsen T.M."/>
            <person name="Wayne K.J."/>
            <person name="Tettelin H."/>
            <person name="Glass J.I."/>
            <person name="Rusch D."/>
            <person name="Podicherti R."/>
            <person name="Tsui H.-C.T."/>
            <person name="Winkler M.E."/>
        </authorList>
    </citation>
    <scope>NUCLEOTIDE SEQUENCE</scope>
</reference>
<dbReference type="InterPro" id="IPR035906">
    <property type="entry name" value="MetI-like_sf"/>
</dbReference>
<dbReference type="EMBL" id="UINC01019403">
    <property type="protein sequence ID" value="SVA82138.1"/>
    <property type="molecule type" value="Genomic_DNA"/>
</dbReference>
<dbReference type="SUPFAM" id="SSF161098">
    <property type="entry name" value="MetI-like"/>
    <property type="match status" value="1"/>
</dbReference>
<keyword evidence="2" id="KW-0813">Transport</keyword>
<evidence type="ECO:0000256" key="7">
    <source>
        <dbReference type="SAM" id="Phobius"/>
    </source>
</evidence>
<protein>
    <recommendedName>
        <fullName evidence="9">ABC transmembrane type-1 domain-containing protein</fullName>
    </recommendedName>
</protein>
<dbReference type="Gene3D" id="1.10.3720.10">
    <property type="entry name" value="MetI-like"/>
    <property type="match status" value="1"/>
</dbReference>
<gene>
    <name evidence="8" type="ORF">METZ01_LOCUS134992</name>
</gene>
<evidence type="ECO:0008006" key="9">
    <source>
        <dbReference type="Google" id="ProtNLM"/>
    </source>
</evidence>
<sequence>WNEFLWPLVVTNRAEMRTIPVGLSSFQGQYSVQWELLMSAAVIALLPIVIIYLFAQKWIISGVTISGMGGR</sequence>
<evidence type="ECO:0000256" key="5">
    <source>
        <dbReference type="ARBA" id="ARBA00022989"/>
    </source>
</evidence>
<dbReference type="GO" id="GO:0005886">
    <property type="term" value="C:plasma membrane"/>
    <property type="evidence" value="ECO:0007669"/>
    <property type="project" value="UniProtKB-SubCell"/>
</dbReference>
<keyword evidence="5 7" id="KW-1133">Transmembrane helix</keyword>
<dbReference type="PANTHER" id="PTHR43744">
    <property type="entry name" value="ABC TRANSPORTER PERMEASE PROTEIN MG189-RELATED-RELATED"/>
    <property type="match status" value="1"/>
</dbReference>
<feature type="non-terminal residue" evidence="8">
    <location>
        <position position="1"/>
    </location>
</feature>
<dbReference type="PANTHER" id="PTHR43744:SF12">
    <property type="entry name" value="ABC TRANSPORTER PERMEASE PROTEIN MG189-RELATED"/>
    <property type="match status" value="1"/>
</dbReference>
<accession>A0A381YYP2</accession>
<keyword evidence="6 7" id="KW-0472">Membrane</keyword>
<evidence type="ECO:0000313" key="8">
    <source>
        <dbReference type="EMBL" id="SVA82138.1"/>
    </source>
</evidence>
<name>A0A381YYP2_9ZZZZ</name>
<evidence type="ECO:0000256" key="3">
    <source>
        <dbReference type="ARBA" id="ARBA00022475"/>
    </source>
</evidence>
<evidence type="ECO:0000256" key="6">
    <source>
        <dbReference type="ARBA" id="ARBA00023136"/>
    </source>
</evidence>